<dbReference type="WBParaSite" id="L893_g7241.t1">
    <property type="protein sequence ID" value="L893_g7241.t1"/>
    <property type="gene ID" value="L893_g7241"/>
</dbReference>
<sequence>MLSKPGLPLHQAVDLDPGCRQAADVGGRQAVADTRQQQFLGRGAQAGATVGAGLVAVQHGTGLDLGEGLVALGPLHTGVVERACDVTLAIGPDAFANCSAGVGLEAVDGDAVGGFTHGLCSSRGGMAVE</sequence>
<accession>A0A1I8AMH0</accession>
<organism evidence="1 2">
    <name type="scientific">Steinernema glaseri</name>
    <dbReference type="NCBI Taxonomy" id="37863"/>
    <lineage>
        <taxon>Eukaryota</taxon>
        <taxon>Metazoa</taxon>
        <taxon>Ecdysozoa</taxon>
        <taxon>Nematoda</taxon>
        <taxon>Chromadorea</taxon>
        <taxon>Rhabditida</taxon>
        <taxon>Tylenchina</taxon>
        <taxon>Panagrolaimomorpha</taxon>
        <taxon>Strongyloidoidea</taxon>
        <taxon>Steinernematidae</taxon>
        <taxon>Steinernema</taxon>
    </lineage>
</organism>
<name>A0A1I8AMH0_9BILA</name>
<reference evidence="2" key="1">
    <citation type="submission" date="2016-11" db="UniProtKB">
        <authorList>
            <consortium name="WormBaseParasite"/>
        </authorList>
    </citation>
    <scope>IDENTIFICATION</scope>
</reference>
<dbReference type="AlphaFoldDB" id="A0A1I8AMH0"/>
<evidence type="ECO:0000313" key="2">
    <source>
        <dbReference type="WBParaSite" id="L893_g7241.t1"/>
    </source>
</evidence>
<keyword evidence="1" id="KW-1185">Reference proteome</keyword>
<protein>
    <submittedName>
        <fullName evidence="2">Uncharacterized protein</fullName>
    </submittedName>
</protein>
<evidence type="ECO:0000313" key="1">
    <source>
        <dbReference type="Proteomes" id="UP000095287"/>
    </source>
</evidence>
<proteinExistence type="predicted"/>
<dbReference type="Proteomes" id="UP000095287">
    <property type="component" value="Unplaced"/>
</dbReference>